<evidence type="ECO:0000313" key="3">
    <source>
        <dbReference type="Proteomes" id="UP000664203"/>
    </source>
</evidence>
<dbReference type="Gene3D" id="3.40.50.150">
    <property type="entry name" value="Vaccinia Virus protein VP39"/>
    <property type="match status" value="1"/>
</dbReference>
<dbReference type="OrthoDB" id="2013972at2759"/>
<protein>
    <recommendedName>
        <fullName evidence="1">Methyltransferase domain-containing protein</fullName>
    </recommendedName>
</protein>
<dbReference type="Proteomes" id="UP000664203">
    <property type="component" value="Unassembled WGS sequence"/>
</dbReference>
<dbReference type="InterPro" id="IPR041698">
    <property type="entry name" value="Methyltransf_25"/>
</dbReference>
<organism evidence="2 3">
    <name type="scientific">Alectoria fallacina</name>
    <dbReference type="NCBI Taxonomy" id="1903189"/>
    <lineage>
        <taxon>Eukaryota</taxon>
        <taxon>Fungi</taxon>
        <taxon>Dikarya</taxon>
        <taxon>Ascomycota</taxon>
        <taxon>Pezizomycotina</taxon>
        <taxon>Lecanoromycetes</taxon>
        <taxon>OSLEUM clade</taxon>
        <taxon>Lecanoromycetidae</taxon>
        <taxon>Lecanorales</taxon>
        <taxon>Lecanorineae</taxon>
        <taxon>Parmeliaceae</taxon>
        <taxon>Alectoria</taxon>
    </lineage>
</organism>
<feature type="domain" description="Methyltransferase" evidence="1">
    <location>
        <begin position="57"/>
        <end position="153"/>
    </location>
</feature>
<proteinExistence type="predicted"/>
<dbReference type="PANTHER" id="PTHR43591">
    <property type="entry name" value="METHYLTRANSFERASE"/>
    <property type="match status" value="1"/>
</dbReference>
<comment type="caution">
    <text evidence="2">The sequence shown here is derived from an EMBL/GenBank/DDBJ whole genome shotgun (WGS) entry which is preliminary data.</text>
</comment>
<dbReference type="Pfam" id="PF13649">
    <property type="entry name" value="Methyltransf_25"/>
    <property type="match status" value="1"/>
</dbReference>
<evidence type="ECO:0000313" key="2">
    <source>
        <dbReference type="EMBL" id="CAF9934989.1"/>
    </source>
</evidence>
<name>A0A8H3IZE3_9LECA</name>
<sequence>MSVASKDVPPLNSSAESWSTASASYAERVGRMCQHAADHLVQEADTIHAFSTHDSYVLDVGTGAGAVPESIIKSFPGVRILATDIAPGMVEAVDKNHLPDVSTRVTDASQMNNVSGLGVDATFSHAFSTFMIMFTLEPINVISEMQRVLRPGGVIGLALWGEVIGPNNLWEEACQMLDPTYRLPSPFADPNAWRTPHEAENALREVGFKDIHTEVYKVPFEFEDTASYLRFWYGAKNPVSDRFKDSFKGDQEEAKKALEMVLKERYNDATSIVAETILAIGRK</sequence>
<keyword evidence="3" id="KW-1185">Reference proteome</keyword>
<dbReference type="InterPro" id="IPR029063">
    <property type="entry name" value="SAM-dependent_MTases_sf"/>
</dbReference>
<dbReference type="SUPFAM" id="SSF53335">
    <property type="entry name" value="S-adenosyl-L-methionine-dependent methyltransferases"/>
    <property type="match status" value="1"/>
</dbReference>
<accession>A0A8H3IZE3</accession>
<evidence type="ECO:0000259" key="1">
    <source>
        <dbReference type="Pfam" id="PF13649"/>
    </source>
</evidence>
<dbReference type="EMBL" id="CAJPDR010000398">
    <property type="protein sequence ID" value="CAF9934989.1"/>
    <property type="molecule type" value="Genomic_DNA"/>
</dbReference>
<reference evidence="2" key="1">
    <citation type="submission" date="2021-03" db="EMBL/GenBank/DDBJ databases">
        <authorList>
            <person name="Tagirdzhanova G."/>
        </authorList>
    </citation>
    <scope>NUCLEOTIDE SEQUENCE</scope>
</reference>
<dbReference type="CDD" id="cd02440">
    <property type="entry name" value="AdoMet_MTases"/>
    <property type="match status" value="1"/>
</dbReference>
<dbReference type="AlphaFoldDB" id="A0A8H3IZE3"/>
<gene>
    <name evidence="2" type="ORF">ALECFALPRED_006205</name>
</gene>